<dbReference type="AlphaFoldDB" id="A0A842J5W8"/>
<name>A0A842J5W8_9BACT</name>
<dbReference type="InterPro" id="IPR006656">
    <property type="entry name" value="Mopterin_OxRdtase"/>
</dbReference>
<evidence type="ECO:0000259" key="9">
    <source>
        <dbReference type="PROSITE" id="PS51669"/>
    </source>
</evidence>
<proteinExistence type="inferred from homology"/>
<dbReference type="GO" id="GO:0051539">
    <property type="term" value="F:4 iron, 4 sulfur cluster binding"/>
    <property type="evidence" value="ECO:0007669"/>
    <property type="project" value="UniProtKB-KW"/>
</dbReference>
<evidence type="ECO:0000256" key="1">
    <source>
        <dbReference type="ARBA" id="ARBA00010312"/>
    </source>
</evidence>
<evidence type="ECO:0000313" key="10">
    <source>
        <dbReference type="EMBL" id="MBC2883296.1"/>
    </source>
</evidence>
<dbReference type="Gene3D" id="3.40.228.10">
    <property type="entry name" value="Dimethylsulfoxide Reductase, domain 2"/>
    <property type="match status" value="1"/>
</dbReference>
<dbReference type="Gene3D" id="3.40.50.740">
    <property type="match status" value="2"/>
</dbReference>
<keyword evidence="4" id="KW-0479">Metal-binding</keyword>
<feature type="domain" description="4Fe-4S Mo/W bis-MGD-type" evidence="9">
    <location>
        <begin position="57"/>
        <end position="141"/>
    </location>
</feature>
<dbReference type="Gene3D" id="2.40.40.20">
    <property type="match status" value="1"/>
</dbReference>
<dbReference type="GO" id="GO:0043546">
    <property type="term" value="F:molybdopterin cofactor binding"/>
    <property type="evidence" value="ECO:0007669"/>
    <property type="project" value="InterPro"/>
</dbReference>
<comment type="similarity">
    <text evidence="1">Belongs to the prokaryotic molybdopterin-containing oxidoreductase family.</text>
</comment>
<evidence type="ECO:0000256" key="3">
    <source>
        <dbReference type="ARBA" id="ARBA00022505"/>
    </source>
</evidence>
<evidence type="ECO:0000313" key="11">
    <source>
        <dbReference type="Proteomes" id="UP000552683"/>
    </source>
</evidence>
<dbReference type="GO" id="GO:0016491">
    <property type="term" value="F:oxidoreductase activity"/>
    <property type="evidence" value="ECO:0007669"/>
    <property type="project" value="UniProtKB-KW"/>
</dbReference>
<keyword evidence="7" id="KW-0408">Iron</keyword>
<keyword evidence="5" id="KW-0732">Signal</keyword>
<dbReference type="SMART" id="SM00926">
    <property type="entry name" value="Molybdop_Fe4S4"/>
    <property type="match status" value="1"/>
</dbReference>
<reference evidence="10 11" key="1">
    <citation type="submission" date="2020-08" db="EMBL/GenBank/DDBJ databases">
        <title>Complete genome and description of Campylobacter massiliensis Marseille-Q3452 sp. nov.</title>
        <authorList>
            <person name="Antezack A."/>
        </authorList>
    </citation>
    <scope>NUCLEOTIDE SEQUENCE [LARGE SCALE GENOMIC DNA]</scope>
    <source>
        <strain evidence="10 11">Marseille-Q3452</strain>
    </source>
</reference>
<gene>
    <name evidence="10" type="primary">ttrA</name>
    <name evidence="10" type="ORF">H7R39_08525</name>
</gene>
<dbReference type="SUPFAM" id="SSF53706">
    <property type="entry name" value="Formate dehydrogenase/DMSO reductase, domains 1-3"/>
    <property type="match status" value="1"/>
</dbReference>
<keyword evidence="6" id="KW-0560">Oxidoreductase</keyword>
<evidence type="ECO:0000256" key="8">
    <source>
        <dbReference type="ARBA" id="ARBA00023014"/>
    </source>
</evidence>
<keyword evidence="3" id="KW-0500">Molybdenum</keyword>
<dbReference type="GO" id="GO:0046872">
    <property type="term" value="F:metal ion binding"/>
    <property type="evidence" value="ECO:0007669"/>
    <property type="project" value="UniProtKB-KW"/>
</dbReference>
<accession>A0A842J5W8</accession>
<dbReference type="SUPFAM" id="SSF50692">
    <property type="entry name" value="ADC-like"/>
    <property type="match status" value="1"/>
</dbReference>
<dbReference type="EMBL" id="JACLZK010000002">
    <property type="protein sequence ID" value="MBC2883296.1"/>
    <property type="molecule type" value="Genomic_DNA"/>
</dbReference>
<evidence type="ECO:0000256" key="7">
    <source>
        <dbReference type="ARBA" id="ARBA00023004"/>
    </source>
</evidence>
<evidence type="ECO:0000256" key="6">
    <source>
        <dbReference type="ARBA" id="ARBA00023002"/>
    </source>
</evidence>
<dbReference type="PANTHER" id="PTHR43742:SF9">
    <property type="entry name" value="TETRATHIONATE REDUCTASE SUBUNIT A"/>
    <property type="match status" value="1"/>
</dbReference>
<evidence type="ECO:0000256" key="2">
    <source>
        <dbReference type="ARBA" id="ARBA00022485"/>
    </source>
</evidence>
<dbReference type="InterPro" id="IPR009010">
    <property type="entry name" value="Asp_de-COase-like_dom_sf"/>
</dbReference>
<dbReference type="Gene3D" id="2.20.25.90">
    <property type="entry name" value="ADC-like domains"/>
    <property type="match status" value="1"/>
</dbReference>
<dbReference type="Proteomes" id="UP000552683">
    <property type="component" value="Unassembled WGS sequence"/>
</dbReference>
<dbReference type="PROSITE" id="PS51669">
    <property type="entry name" value="4FE4S_MOW_BIS_MGD"/>
    <property type="match status" value="1"/>
</dbReference>
<dbReference type="Pfam" id="PF01568">
    <property type="entry name" value="Molydop_binding"/>
    <property type="match status" value="1"/>
</dbReference>
<keyword evidence="2" id="KW-0004">4Fe-4S</keyword>
<dbReference type="PANTHER" id="PTHR43742">
    <property type="entry name" value="TRIMETHYLAMINE-N-OXIDE REDUCTASE"/>
    <property type="match status" value="1"/>
</dbReference>
<keyword evidence="11" id="KW-1185">Reference proteome</keyword>
<comment type="caution">
    <text evidence="10">The sequence shown here is derived from an EMBL/GenBank/DDBJ whole genome shotgun (WGS) entry which is preliminary data.</text>
</comment>
<protein>
    <submittedName>
        <fullName evidence="10">Tetrathionate reductase subunit TtrA</fullName>
    </submittedName>
</protein>
<dbReference type="InterPro" id="IPR050612">
    <property type="entry name" value="Prok_Mopterin_Oxidored"/>
</dbReference>
<sequence length="999" mass="109499">MQRREFLKNAAMISAAGATAAVADDAGRIKDDYKPQGSSLQPEFSVKDGKISINDGHSVVFSMCHGCVAKCGLRLHVDEKADRVLRCTGNPYHPLSNVHWASFDTSINDALLATTASGEDDRRATVCARGAALPEMIASPIRILSPLKRVGKRGEGKWKKISFEQLIEEVVDGGDLFGEGHVDGLRAILSDELIDEANPEYGTKRNQLLSFYLYDGRSDIVDRFIKKSFGTINHYSHGGICGGGFRVGGKIAHNAKGFAHTKPDYENSKFTIYWGTSPANGGNPFQKQAKMVAHARSKNDGFTYAVVDPTLTNAVKFAASDKGRWIGIKPGTDTALAMAMIRWIIENEKYAANYLMQPNFEQAKLAGEIHWCNATHLVITQKGHPDYGKFALVGDEWQVCSQSGKIQSYKINEPAKLYYKGKILLNGKKVEVKSSMQLLKESAYKHSLKEYSKICGVSIDDILWLCENFTKNGRQVSTNVHGGMMHTQAAMSTCAIFCLNTLMGTYGYKGGTVNASAGTHEFLKGRYDLENFEGAFKPNGLNLSRSGKYYETSSEFKRKVAAGGSGYPAQQPWYPISMPLVNETLTSHAAGYPYKVKAFINYMTNVVYGQAGLKVAVLDALKDSKNLPLFIGIDAFMNETNAYADYLVPDGVNLENWALPNSLWGTIAKTSVVRYPAVAAKQDRAADGTLIDVEAFYIAVAKRLGLKGFGKGAFKDKDGKPMDLDTKEQYYAAALANLAFDGEGVKDISKEDLKLSKISKTMKKLEPFLKDEEKAKVAHVLAKGGRFDSYESAYKGDKTTVKVPAATPAAIYYEPLGGHRHSITGEYMPGTPTLALAVASDGTPLEKFFPKSEWKYLVSSRKSNIQHYYTIVSPKLRAIHPKNFVRIAEDIASEQGIKTGDKVKITTPYGSQTGEAFVTNGVASGVISLEHGFGHDEFGARVHFIDGKPAFWLENAEKGVNHNKLGLLDPKRKGKFSLNDWLVGTCARQALPANIRKIG</sequence>
<dbReference type="Pfam" id="PF00384">
    <property type="entry name" value="Molybdopterin"/>
    <property type="match status" value="1"/>
</dbReference>
<evidence type="ECO:0000256" key="5">
    <source>
        <dbReference type="ARBA" id="ARBA00022729"/>
    </source>
</evidence>
<dbReference type="InterPro" id="IPR006963">
    <property type="entry name" value="Mopterin_OxRdtase_4Fe-4S_dom"/>
</dbReference>
<dbReference type="RefSeq" id="WP_185898829.1">
    <property type="nucleotide sequence ID" value="NZ_JACLZK010000002.1"/>
</dbReference>
<organism evidence="10 11">
    <name type="scientific">Campylobacter massiliensis</name>
    <dbReference type="NCBI Taxonomy" id="2762557"/>
    <lineage>
        <taxon>Bacteria</taxon>
        <taxon>Pseudomonadati</taxon>
        <taxon>Campylobacterota</taxon>
        <taxon>Epsilonproteobacteria</taxon>
        <taxon>Campylobacterales</taxon>
        <taxon>Campylobacteraceae</taxon>
        <taxon>Campylobacter</taxon>
    </lineage>
</organism>
<keyword evidence="8" id="KW-0411">Iron-sulfur</keyword>
<dbReference type="InterPro" id="IPR006657">
    <property type="entry name" value="MoPterin_dinucl-bd_dom"/>
</dbReference>
<evidence type="ECO:0000256" key="4">
    <source>
        <dbReference type="ARBA" id="ARBA00022723"/>
    </source>
</evidence>